<feature type="transmembrane region" description="Helical" evidence="1">
    <location>
        <begin position="12"/>
        <end position="30"/>
    </location>
</feature>
<evidence type="ECO:0000313" key="3">
    <source>
        <dbReference type="Proteomes" id="UP000196084"/>
    </source>
</evidence>
<evidence type="ECO:0000256" key="1">
    <source>
        <dbReference type="SAM" id="Phobius"/>
    </source>
</evidence>
<evidence type="ECO:0000313" key="2">
    <source>
        <dbReference type="EMBL" id="OVE84155.1"/>
    </source>
</evidence>
<name>A0A202E7D4_9EURY</name>
<dbReference type="RefSeq" id="WP_054862912.1">
    <property type="nucleotide sequence ID" value="NZ_MWPH01000002.1"/>
</dbReference>
<dbReference type="AlphaFoldDB" id="A0A202E7D4"/>
<sequence>MDRDSRTLEATIFASIAVILFLDVLFDISASLPDGWFHLLLGIVLFVSAIGLVFTTRSSNG</sequence>
<keyword evidence="1" id="KW-0472">Membrane</keyword>
<dbReference type="EMBL" id="MWPH01000002">
    <property type="protein sequence ID" value="OVE84155.1"/>
    <property type="molecule type" value="Genomic_DNA"/>
</dbReference>
<protein>
    <recommendedName>
        <fullName evidence="4">Transporter</fullName>
    </recommendedName>
</protein>
<organism evidence="2 3">
    <name type="scientific">Natronolimnobius baerhuensis</name>
    <dbReference type="NCBI Taxonomy" id="253108"/>
    <lineage>
        <taxon>Archaea</taxon>
        <taxon>Methanobacteriati</taxon>
        <taxon>Methanobacteriota</taxon>
        <taxon>Stenosarchaea group</taxon>
        <taxon>Halobacteria</taxon>
        <taxon>Halobacteriales</taxon>
        <taxon>Natrialbaceae</taxon>
        <taxon>Natronolimnobius</taxon>
    </lineage>
</organism>
<gene>
    <name evidence="2" type="ORF">B2G88_06950</name>
</gene>
<reference evidence="2 3" key="1">
    <citation type="submission" date="2017-02" db="EMBL/GenBank/DDBJ databases">
        <title>Natronthermophilus aegyptiacus gen. nov.,sp. nov., an aerobic, extremely halophilic alkalithermophilic archaeon isolated from the athalassohaline Wadi An Natrun, Egypt.</title>
        <authorList>
            <person name="Zhao B."/>
        </authorList>
    </citation>
    <scope>NUCLEOTIDE SEQUENCE [LARGE SCALE GENOMIC DNA]</scope>
    <source>
        <strain evidence="2 3">CGMCC 1.3597</strain>
    </source>
</reference>
<dbReference type="Proteomes" id="UP000196084">
    <property type="component" value="Unassembled WGS sequence"/>
</dbReference>
<keyword evidence="3" id="KW-1185">Reference proteome</keyword>
<comment type="caution">
    <text evidence="2">The sequence shown here is derived from an EMBL/GenBank/DDBJ whole genome shotgun (WGS) entry which is preliminary data.</text>
</comment>
<feature type="transmembrane region" description="Helical" evidence="1">
    <location>
        <begin position="36"/>
        <end position="55"/>
    </location>
</feature>
<keyword evidence="1" id="KW-1133">Transmembrane helix</keyword>
<proteinExistence type="predicted"/>
<keyword evidence="1" id="KW-0812">Transmembrane</keyword>
<accession>A0A202E7D4</accession>
<evidence type="ECO:0008006" key="4">
    <source>
        <dbReference type="Google" id="ProtNLM"/>
    </source>
</evidence>